<sequence length="133" mass="15036">MDFPRLTARQLFDIAADVEAYPSFIPWCRSAKITATDGDIRMVENHFGAGPVDLRFVTKAEATPPHRLIITSDDGPFRAFALDWRFADGQVRAEYRITLRSPLLQGLASLAMPEVERRIITQFRHRAAALHEA</sequence>
<dbReference type="SUPFAM" id="SSF55961">
    <property type="entry name" value="Bet v1-like"/>
    <property type="match status" value="1"/>
</dbReference>
<protein>
    <submittedName>
        <fullName evidence="3">Type II toxin-antitoxin system RatA family toxin</fullName>
    </submittedName>
</protein>
<dbReference type="PANTHER" id="PTHR12901">
    <property type="entry name" value="SPERM PROTEIN HOMOLOG"/>
    <property type="match status" value="1"/>
</dbReference>
<dbReference type="PANTHER" id="PTHR12901:SF10">
    <property type="entry name" value="COENZYME Q-BINDING PROTEIN COQ10, MITOCHONDRIAL"/>
    <property type="match status" value="1"/>
</dbReference>
<name>A0ABS5IE78_9PROT</name>
<evidence type="ECO:0000313" key="3">
    <source>
        <dbReference type="EMBL" id="MBR9972726.1"/>
    </source>
</evidence>
<evidence type="ECO:0000313" key="4">
    <source>
        <dbReference type="Proteomes" id="UP000680714"/>
    </source>
</evidence>
<comment type="caution">
    <text evidence="3">The sequence shown here is derived from an EMBL/GenBank/DDBJ whole genome shotgun (WGS) entry which is preliminary data.</text>
</comment>
<dbReference type="Proteomes" id="UP000680714">
    <property type="component" value="Unassembled WGS sequence"/>
</dbReference>
<proteinExistence type="inferred from homology"/>
<dbReference type="InterPro" id="IPR044996">
    <property type="entry name" value="COQ10-like"/>
</dbReference>
<dbReference type="Pfam" id="PF03364">
    <property type="entry name" value="Polyketide_cyc"/>
    <property type="match status" value="1"/>
</dbReference>
<keyword evidence="4" id="KW-1185">Reference proteome</keyword>
<accession>A0ABS5IE78</accession>
<dbReference type="Gene3D" id="3.30.530.20">
    <property type="match status" value="1"/>
</dbReference>
<gene>
    <name evidence="3" type="ORF">KEC16_13460</name>
</gene>
<dbReference type="EMBL" id="JAGTUF010000013">
    <property type="protein sequence ID" value="MBR9972726.1"/>
    <property type="molecule type" value="Genomic_DNA"/>
</dbReference>
<dbReference type="InterPro" id="IPR023393">
    <property type="entry name" value="START-like_dom_sf"/>
</dbReference>
<organism evidence="3 4">
    <name type="scientific">Magnetospirillum sulfuroxidans</name>
    <dbReference type="NCBI Taxonomy" id="611300"/>
    <lineage>
        <taxon>Bacteria</taxon>
        <taxon>Pseudomonadati</taxon>
        <taxon>Pseudomonadota</taxon>
        <taxon>Alphaproteobacteria</taxon>
        <taxon>Rhodospirillales</taxon>
        <taxon>Rhodospirillaceae</taxon>
        <taxon>Magnetospirillum</taxon>
    </lineage>
</organism>
<dbReference type="RefSeq" id="WP_211549777.1">
    <property type="nucleotide sequence ID" value="NZ_JAGTUF010000013.1"/>
</dbReference>
<dbReference type="CDD" id="cd07813">
    <property type="entry name" value="COQ10p_like"/>
    <property type="match status" value="1"/>
</dbReference>
<comment type="similarity">
    <text evidence="1">Belongs to the ribosome association toxin RatA family.</text>
</comment>
<feature type="domain" description="Coenzyme Q-binding protein COQ10 START" evidence="2">
    <location>
        <begin position="7"/>
        <end position="124"/>
    </location>
</feature>
<reference evidence="3 4" key="1">
    <citation type="submission" date="2021-04" db="EMBL/GenBank/DDBJ databases">
        <title>Magnetospirillum sulfuroxidans sp. nov., a facultative chemolithoautotrophic sulfur-oxidizing alphaproteobacterium isolated from freshwater sediment and proposals for Paramagetospirillum gen. nov., and Magnetospirillaceae fam. nov.</title>
        <authorList>
            <person name="Koziaeva V."/>
            <person name="Geelhoed J.S."/>
            <person name="Sorokin D.Y."/>
            <person name="Grouzdev D.S."/>
        </authorList>
    </citation>
    <scope>NUCLEOTIDE SEQUENCE [LARGE SCALE GENOMIC DNA]</scope>
    <source>
        <strain evidence="3 4">J10</strain>
    </source>
</reference>
<evidence type="ECO:0000259" key="2">
    <source>
        <dbReference type="Pfam" id="PF03364"/>
    </source>
</evidence>
<evidence type="ECO:0000256" key="1">
    <source>
        <dbReference type="ARBA" id="ARBA00008918"/>
    </source>
</evidence>
<dbReference type="InterPro" id="IPR005031">
    <property type="entry name" value="COQ10_START"/>
</dbReference>